<organism evidence="1 2">
    <name type="scientific">Paenibacillus abyssi</name>
    <dbReference type="NCBI Taxonomy" id="1340531"/>
    <lineage>
        <taxon>Bacteria</taxon>
        <taxon>Bacillati</taxon>
        <taxon>Bacillota</taxon>
        <taxon>Bacilli</taxon>
        <taxon>Bacillales</taxon>
        <taxon>Paenibacillaceae</taxon>
        <taxon>Paenibacillus</taxon>
    </lineage>
</organism>
<evidence type="ECO:0000313" key="1">
    <source>
        <dbReference type="EMBL" id="GGG17631.1"/>
    </source>
</evidence>
<comment type="caution">
    <text evidence="1">The sequence shown here is derived from an EMBL/GenBank/DDBJ whole genome shotgun (WGS) entry which is preliminary data.</text>
</comment>
<dbReference type="EMBL" id="BMGR01000014">
    <property type="protein sequence ID" value="GGG17631.1"/>
    <property type="molecule type" value="Genomic_DNA"/>
</dbReference>
<keyword evidence="2" id="KW-1185">Reference proteome</keyword>
<proteinExistence type="predicted"/>
<reference evidence="1" key="2">
    <citation type="submission" date="2020-09" db="EMBL/GenBank/DDBJ databases">
        <authorList>
            <person name="Sun Q."/>
            <person name="Zhou Y."/>
        </authorList>
    </citation>
    <scope>NUCLEOTIDE SEQUENCE</scope>
    <source>
        <strain evidence="1">CGMCC 1.12987</strain>
    </source>
</reference>
<accession>A0A917G121</accession>
<evidence type="ECO:0000313" key="2">
    <source>
        <dbReference type="Proteomes" id="UP000644756"/>
    </source>
</evidence>
<sequence>MNFISDVGPIGISWLTCCRRISIRRNDKEQKRPAASVAAGYLFFYSKGGAEGAGSCHFSINI</sequence>
<reference evidence="1" key="1">
    <citation type="journal article" date="2014" name="Int. J. Syst. Evol. Microbiol.">
        <title>Complete genome sequence of Corynebacterium casei LMG S-19264T (=DSM 44701T), isolated from a smear-ripened cheese.</title>
        <authorList>
            <consortium name="US DOE Joint Genome Institute (JGI-PGF)"/>
            <person name="Walter F."/>
            <person name="Albersmeier A."/>
            <person name="Kalinowski J."/>
            <person name="Ruckert C."/>
        </authorList>
    </citation>
    <scope>NUCLEOTIDE SEQUENCE</scope>
    <source>
        <strain evidence="1">CGMCC 1.12987</strain>
    </source>
</reference>
<dbReference type="Proteomes" id="UP000644756">
    <property type="component" value="Unassembled WGS sequence"/>
</dbReference>
<dbReference type="AlphaFoldDB" id="A0A917G121"/>
<name>A0A917G121_9BACL</name>
<protein>
    <submittedName>
        <fullName evidence="1">Uncharacterized protein</fullName>
    </submittedName>
</protein>
<gene>
    <name evidence="1" type="ORF">GCM10010916_38090</name>
</gene>